<accession>A0A0P1B585</accession>
<proteinExistence type="predicted"/>
<name>A0A0P1B585_PLAHL</name>
<evidence type="ECO:0000313" key="1">
    <source>
        <dbReference type="EMBL" id="CEG49954.1"/>
    </source>
</evidence>
<keyword evidence="2" id="KW-1185">Reference proteome</keyword>
<reference evidence="2" key="1">
    <citation type="submission" date="2014-09" db="EMBL/GenBank/DDBJ databases">
        <authorList>
            <person name="Sharma Rahul"/>
            <person name="Thines Marco"/>
        </authorList>
    </citation>
    <scope>NUCLEOTIDE SEQUENCE [LARGE SCALE GENOMIC DNA]</scope>
</reference>
<dbReference type="GeneID" id="36402744"/>
<sequence length="79" mass="8388">MAGEFGKGNLPFASTLRLADSSSMYRISSAPETRISPHSCIIVSKKTIVTKCEAYFGGDDVWGKEGKSTVITSSLLLSG</sequence>
<evidence type="ECO:0000313" key="2">
    <source>
        <dbReference type="Proteomes" id="UP000054928"/>
    </source>
</evidence>
<dbReference type="AlphaFoldDB" id="A0A0P1B585"/>
<dbReference type="EMBL" id="CCYD01003101">
    <property type="protein sequence ID" value="CEG49954.1"/>
    <property type="molecule type" value="Genomic_DNA"/>
</dbReference>
<organism evidence="1 2">
    <name type="scientific">Plasmopara halstedii</name>
    <name type="common">Downy mildew of sunflower</name>
    <dbReference type="NCBI Taxonomy" id="4781"/>
    <lineage>
        <taxon>Eukaryota</taxon>
        <taxon>Sar</taxon>
        <taxon>Stramenopiles</taxon>
        <taxon>Oomycota</taxon>
        <taxon>Peronosporomycetes</taxon>
        <taxon>Peronosporales</taxon>
        <taxon>Peronosporaceae</taxon>
        <taxon>Plasmopara</taxon>
    </lineage>
</organism>
<dbReference type="Proteomes" id="UP000054928">
    <property type="component" value="Unassembled WGS sequence"/>
</dbReference>
<protein>
    <submittedName>
        <fullName evidence="1">Uncharacterized protein</fullName>
    </submittedName>
</protein>
<dbReference type="RefSeq" id="XP_024586323.1">
    <property type="nucleotide sequence ID" value="XM_024721199.1"/>
</dbReference>